<name>F0VIK5_NEOCL</name>
<reference evidence="4" key="3">
    <citation type="journal article" date="2012" name="PLoS Pathog.">
        <title>Comparative genomics of the apicomplexan parasites Toxoplasma gondii and Neospora caninum: Coccidia differing in host range and transmission strategy.</title>
        <authorList>
            <person name="Reid A.J."/>
            <person name="Vermont S.J."/>
            <person name="Cotton J.A."/>
            <person name="Harris D."/>
            <person name="Hill-Cawthorne G.A."/>
            <person name="Konen-Waisman S."/>
            <person name="Latham S.M."/>
            <person name="Mourier T."/>
            <person name="Norton R."/>
            <person name="Quail M.A."/>
            <person name="Sanders M."/>
            <person name="Shanmugam D."/>
            <person name="Sohal A."/>
            <person name="Wasmuth J.D."/>
            <person name="Brunk B."/>
            <person name="Grigg M.E."/>
            <person name="Howard J.C."/>
            <person name="Parkinson J."/>
            <person name="Roos D.S."/>
            <person name="Trees A.J."/>
            <person name="Berriman M."/>
            <person name="Pain A."/>
            <person name="Wastling J.M."/>
        </authorList>
    </citation>
    <scope>NUCLEOTIDE SEQUENCE [LARGE SCALE GENOMIC DNA]</scope>
    <source>
        <strain evidence="4">Liverpool</strain>
    </source>
</reference>
<reference evidence="2" key="2">
    <citation type="submission" date="2011-03" db="EMBL/GenBank/DDBJ databases">
        <title>Comparative genomics and transcriptomics of Neospora caninum and Toxoplasma gondii.</title>
        <authorList>
            <person name="Reid A.J."/>
            <person name="Sohal A."/>
            <person name="Harris D."/>
            <person name="Quail M."/>
            <person name="Sanders M."/>
            <person name="Berriman M."/>
            <person name="Wastling J.M."/>
            <person name="Pain A."/>
        </authorList>
    </citation>
    <scope>NUCLEOTIDE SEQUENCE</scope>
    <source>
        <strain evidence="2">Liverpool</strain>
    </source>
</reference>
<sequence length="636" mass="72241">MPPSPDSNTEPPPEGTTRSCSKRGNSTICNLDAEKLTSVSRRAYASLPSRAEHESLSTSSKSVQNGGDYDVEWHGFRDSSVQRLAEDAKISQGPRTTRDRLNIPRVDSPTVLNRLIHPCVKRKADRSGTQNNSSEDTVWLLGSRSEKQSLSPLSQKEAVYLVIDNDVVPVNARDLALRWSWVFRGLHCLPMWRENRPLIQGWIWKLKKKSDSLSFSLALATRASRIPYVGRHLVANKRFITIDIENRVFYYRKGNRNYSMPFYFNDIVSVDVCELTWAKEFGFCGIHLRSDTLERSVCFCVKTKTAFHTWLYAFLLVWNTRNVLPYPMLPHGGDGDRGTILNTSGDFVCHRLSPSFDCTSSTQRTSSGDRRKKGRKWGISRIFVKFWRVSVSTIFTTKSQENKRTQDAACSEDFLAEHGPERKQISSCKKFTVNEHRTHRPPFIAVSEETTPSTLSVKSRRVLCDVSCFCTPAPTGLKSIRSLEVLDEEHLKEKLRKSTRPLIDTWLQNGSHLLPGFLDSIACEQRHFPLPRFWSPFSRQKRNETVHLTDAHPEFSRGSLNSYKGETQLEEGIAEGESAGKRGCRGMCLLHDYIHVCACLPQLSWSDISSNQKDSVNSVETNDESFTEPSRDSFLS</sequence>
<dbReference type="OMA" id="DSIACEQ"/>
<feature type="compositionally biased region" description="Pro residues" evidence="1">
    <location>
        <begin position="1"/>
        <end position="14"/>
    </location>
</feature>
<dbReference type="RefSeq" id="XP_003883598.1">
    <property type="nucleotide sequence ID" value="XM_003883549.1"/>
</dbReference>
<organism evidence="2 4">
    <name type="scientific">Neospora caninum (strain Liverpool)</name>
    <dbReference type="NCBI Taxonomy" id="572307"/>
    <lineage>
        <taxon>Eukaryota</taxon>
        <taxon>Sar</taxon>
        <taxon>Alveolata</taxon>
        <taxon>Apicomplexa</taxon>
        <taxon>Conoidasida</taxon>
        <taxon>Coccidia</taxon>
        <taxon>Eucoccidiorida</taxon>
        <taxon>Eimeriorina</taxon>
        <taxon>Sarcocystidae</taxon>
        <taxon>Neospora</taxon>
    </lineage>
</organism>
<evidence type="ECO:0000313" key="3">
    <source>
        <dbReference type="EMBL" id="CEL67554.1"/>
    </source>
</evidence>
<dbReference type="AlphaFoldDB" id="F0VIK5"/>
<dbReference type="EMBL" id="FR823390">
    <property type="protein sequence ID" value="CBZ53566.1"/>
    <property type="molecule type" value="Genomic_DNA"/>
</dbReference>
<reference evidence="2" key="1">
    <citation type="submission" date="2011-02" db="EMBL/GenBank/DDBJ databases">
        <authorList>
            <person name="Aslett M."/>
        </authorList>
    </citation>
    <scope>NUCLEOTIDE SEQUENCE</scope>
    <source>
        <strain evidence="2">Liverpool</strain>
    </source>
</reference>
<dbReference type="VEuPathDB" id="ToxoDB:NCLIV_033530"/>
<feature type="region of interest" description="Disordered" evidence="1">
    <location>
        <begin position="47"/>
        <end position="66"/>
    </location>
</feature>
<evidence type="ECO:0008006" key="5">
    <source>
        <dbReference type="Google" id="ProtNLM"/>
    </source>
</evidence>
<accession>F0VIK5</accession>
<dbReference type="Proteomes" id="UP000007494">
    <property type="component" value="Chromosome VIII"/>
</dbReference>
<dbReference type="InParanoid" id="F0VIK5"/>
<dbReference type="eggNOG" id="ENOG502TMGX">
    <property type="taxonomic scope" value="Eukaryota"/>
</dbReference>
<dbReference type="OrthoDB" id="10428428at2759"/>
<dbReference type="EMBL" id="LN714483">
    <property type="protein sequence ID" value="CEL67554.1"/>
    <property type="molecule type" value="Genomic_DNA"/>
</dbReference>
<reference evidence="3" key="4">
    <citation type="journal article" date="2015" name="PLoS ONE">
        <title>Comprehensive Evaluation of Toxoplasma gondii VEG and Neospora caninum LIV Genomes with Tachyzoite Stage Transcriptome and Proteome Defines Novel Transcript Features.</title>
        <authorList>
            <person name="Ramaprasad A."/>
            <person name="Mourier T."/>
            <person name="Naeem R."/>
            <person name="Malas T.B."/>
            <person name="Moussa E."/>
            <person name="Panigrahi A."/>
            <person name="Vermont S.J."/>
            <person name="Otto T.D."/>
            <person name="Wastling J."/>
            <person name="Pain A."/>
        </authorList>
    </citation>
    <scope>NUCLEOTIDE SEQUENCE</scope>
    <source>
        <strain evidence="3">Liverpool</strain>
    </source>
</reference>
<evidence type="ECO:0000256" key="1">
    <source>
        <dbReference type="SAM" id="MobiDB-lite"/>
    </source>
</evidence>
<feature type="region of interest" description="Disordered" evidence="1">
    <location>
        <begin position="1"/>
        <end position="25"/>
    </location>
</feature>
<feature type="compositionally biased region" description="Polar residues" evidence="1">
    <location>
        <begin position="16"/>
        <end position="25"/>
    </location>
</feature>
<feature type="region of interest" description="Disordered" evidence="1">
    <location>
        <begin position="613"/>
        <end position="636"/>
    </location>
</feature>
<proteinExistence type="predicted"/>
<gene>
    <name evidence="3" type="ORF">BN1204_033530</name>
    <name evidence="2" type="ORF">NCLIV_033530</name>
</gene>
<evidence type="ECO:0000313" key="2">
    <source>
        <dbReference type="EMBL" id="CBZ53566.1"/>
    </source>
</evidence>
<evidence type="ECO:0000313" key="4">
    <source>
        <dbReference type="Proteomes" id="UP000007494"/>
    </source>
</evidence>
<protein>
    <recommendedName>
        <fullName evidence="5">PH domain-containing protein</fullName>
    </recommendedName>
</protein>
<keyword evidence="4" id="KW-1185">Reference proteome</keyword>
<dbReference type="GeneID" id="13442898"/>
<feature type="compositionally biased region" description="Polar residues" evidence="1">
    <location>
        <begin position="56"/>
        <end position="65"/>
    </location>
</feature>